<feature type="region of interest" description="Disordered" evidence="1">
    <location>
        <begin position="132"/>
        <end position="158"/>
    </location>
</feature>
<proteinExistence type="predicted"/>
<dbReference type="InterPro" id="IPR027417">
    <property type="entry name" value="P-loop_NTPase"/>
</dbReference>
<dbReference type="AlphaFoldDB" id="J4KLU8"/>
<organism evidence="2 3">
    <name type="scientific">Beauveria bassiana (strain ARSEF 2860)</name>
    <name type="common">White muscardine disease fungus</name>
    <name type="synonym">Tritirachium shiotae</name>
    <dbReference type="NCBI Taxonomy" id="655819"/>
    <lineage>
        <taxon>Eukaryota</taxon>
        <taxon>Fungi</taxon>
        <taxon>Dikarya</taxon>
        <taxon>Ascomycota</taxon>
        <taxon>Pezizomycotina</taxon>
        <taxon>Sordariomycetes</taxon>
        <taxon>Hypocreomycetidae</taxon>
        <taxon>Hypocreales</taxon>
        <taxon>Cordycipitaceae</taxon>
        <taxon>Beauveria</taxon>
    </lineage>
</organism>
<dbReference type="InParanoid" id="J4KLU8"/>
<dbReference type="EMBL" id="JH725181">
    <property type="protein sequence ID" value="EJP62829.1"/>
    <property type="molecule type" value="Genomic_DNA"/>
</dbReference>
<dbReference type="RefSeq" id="XP_008601535.1">
    <property type="nucleotide sequence ID" value="XM_008603313.1"/>
</dbReference>
<sequence length="264" mass="28346">MYAKCIFEDPSLNSARGTILVVLGPMGAGKSQFSQAVLGESNISVGSPHADNGSIAYCGEDMWLEHGTLDDSIIDSVTRFYIERPSQDCCRDPNSLLGYDGILRKRETTVLLATYLKTTTGTISRPRSFLRETPVEPTKSAISPKIRPRTTPLLDPHGSDSITKTTRCKAFINNLCVWKPVPSALGGLDALLAAEAAARPIMAEELAGCTVLMVAHRGAGPIGSDLRVNMACGRICTATKDRKQGDDDDDDEGMAVGERRGNAM</sequence>
<dbReference type="HOGENOM" id="CLU_1053701_0_0_1"/>
<evidence type="ECO:0000313" key="3">
    <source>
        <dbReference type="Proteomes" id="UP000002762"/>
    </source>
</evidence>
<evidence type="ECO:0000313" key="2">
    <source>
        <dbReference type="EMBL" id="EJP62829.1"/>
    </source>
</evidence>
<reference evidence="2 3" key="1">
    <citation type="journal article" date="2012" name="Sci. Rep.">
        <title>Genomic perspectives on the evolution of fungal entomopathogenicity in Beauveria bassiana.</title>
        <authorList>
            <person name="Xiao G."/>
            <person name="Ying S.H."/>
            <person name="Zheng P."/>
            <person name="Wang Z.L."/>
            <person name="Zhang S."/>
            <person name="Xie X.Q."/>
            <person name="Shang Y."/>
            <person name="St Leger R.J."/>
            <person name="Zhao G.P."/>
            <person name="Wang C."/>
            <person name="Feng M.G."/>
        </authorList>
    </citation>
    <scope>NUCLEOTIDE SEQUENCE [LARGE SCALE GENOMIC DNA]</scope>
    <source>
        <strain evidence="2 3">ARSEF 2860</strain>
    </source>
</reference>
<evidence type="ECO:0000256" key="1">
    <source>
        <dbReference type="SAM" id="MobiDB-lite"/>
    </source>
</evidence>
<protein>
    <submittedName>
        <fullName evidence="2">ABC multidrug transporter</fullName>
    </submittedName>
</protein>
<name>J4KLU8_BEAB2</name>
<dbReference type="STRING" id="655819.J4KLU8"/>
<feature type="region of interest" description="Disordered" evidence="1">
    <location>
        <begin position="240"/>
        <end position="264"/>
    </location>
</feature>
<accession>J4KLU8</accession>
<keyword evidence="3" id="KW-1185">Reference proteome</keyword>
<dbReference type="Gene3D" id="3.40.50.300">
    <property type="entry name" value="P-loop containing nucleotide triphosphate hydrolases"/>
    <property type="match status" value="1"/>
</dbReference>
<dbReference type="Proteomes" id="UP000002762">
    <property type="component" value="Unassembled WGS sequence"/>
</dbReference>
<dbReference type="OrthoDB" id="10454946at2759"/>
<dbReference type="GeneID" id="19891228"/>
<dbReference type="SUPFAM" id="SSF52540">
    <property type="entry name" value="P-loop containing nucleoside triphosphate hydrolases"/>
    <property type="match status" value="1"/>
</dbReference>
<gene>
    <name evidence="2" type="ORF">BBA_08216</name>
</gene>